<dbReference type="OrthoDB" id="9814896at2"/>
<dbReference type="AlphaFoldDB" id="A0A1W6CYU8"/>
<keyword evidence="3" id="KW-1185">Reference proteome</keyword>
<evidence type="ECO:0000313" key="2">
    <source>
        <dbReference type="EMBL" id="ARJ70015.1"/>
    </source>
</evidence>
<accession>A0A1W6CYU8</accession>
<feature type="transmembrane region" description="Helical" evidence="1">
    <location>
        <begin position="7"/>
        <end position="28"/>
    </location>
</feature>
<keyword evidence="1" id="KW-1133">Transmembrane helix</keyword>
<dbReference type="InterPro" id="IPR016130">
    <property type="entry name" value="Tyr_Pase_AS"/>
</dbReference>
<dbReference type="SUPFAM" id="SSF52799">
    <property type="entry name" value="(Phosphotyrosine protein) phosphatases II"/>
    <property type="match status" value="1"/>
</dbReference>
<dbReference type="PROSITE" id="PS00383">
    <property type="entry name" value="TYR_PHOSPHATASE_1"/>
    <property type="match status" value="1"/>
</dbReference>
<keyword evidence="1" id="KW-0472">Membrane</keyword>
<reference evidence="2 3" key="1">
    <citation type="submission" date="2017-03" db="EMBL/GenBank/DDBJ databases">
        <title>Genome sequence of Paracoccus contaminans isolated from a water microcosm.</title>
        <authorList>
            <person name="Aurass P."/>
            <person name="Karste S."/>
            <person name="Trost E."/>
            <person name="Glaeser S.P."/>
            <person name="Kaempfer P."/>
            <person name="Flieger A."/>
        </authorList>
    </citation>
    <scope>NUCLEOTIDE SEQUENCE [LARGE SCALE GENOMIC DNA]</scope>
    <source>
        <strain evidence="3">RKI 16-01929T\LMG 29738T\CCM 8701T\CIP 111112T</strain>
    </source>
</reference>
<keyword evidence="1" id="KW-0812">Transmembrane</keyword>
<sequence>MAISVKSVILAVASVIIAIVAYLAFLHLSGNFHTVSPGQVYRAAQMDAETLARWHEQHGITSVLNLRGPNRGADWYDAERAVSDRLGITHIDFRMSARKELTQPEIESLLAVMRDAPKPMLIHCLGGADRTGLASALYVAGIEGRGELAAEWQLSLAYGHIGLPVITKAWAMDRTWERIEDWLGLESS</sequence>
<dbReference type="STRING" id="1945662.B0A89_10625"/>
<evidence type="ECO:0000256" key="1">
    <source>
        <dbReference type="SAM" id="Phobius"/>
    </source>
</evidence>
<dbReference type="RefSeq" id="WP_085378133.1">
    <property type="nucleotide sequence ID" value="NZ_CP020612.1"/>
</dbReference>
<dbReference type="Proteomes" id="UP000193017">
    <property type="component" value="Chromosome"/>
</dbReference>
<organism evidence="2 3">
    <name type="scientific">Paracoccus contaminans</name>
    <dbReference type="NCBI Taxonomy" id="1945662"/>
    <lineage>
        <taxon>Bacteria</taxon>
        <taxon>Pseudomonadati</taxon>
        <taxon>Pseudomonadota</taxon>
        <taxon>Alphaproteobacteria</taxon>
        <taxon>Rhodobacterales</taxon>
        <taxon>Paracoccaceae</taxon>
        <taxon>Paracoccus</taxon>
    </lineage>
</organism>
<name>A0A1W6CYU8_9RHOB</name>
<proteinExistence type="predicted"/>
<dbReference type="InterPro" id="IPR026893">
    <property type="entry name" value="Tyr/Ser_Pase_IphP-type"/>
</dbReference>
<dbReference type="GO" id="GO:0004721">
    <property type="term" value="F:phosphoprotein phosphatase activity"/>
    <property type="evidence" value="ECO:0007669"/>
    <property type="project" value="InterPro"/>
</dbReference>
<dbReference type="InterPro" id="IPR029021">
    <property type="entry name" value="Prot-tyrosine_phosphatase-like"/>
</dbReference>
<dbReference type="KEGG" id="pcon:B0A89_10625"/>
<gene>
    <name evidence="2" type="ORF">B0A89_10625</name>
</gene>
<dbReference type="EMBL" id="CP020612">
    <property type="protein sequence ID" value="ARJ70015.1"/>
    <property type="molecule type" value="Genomic_DNA"/>
</dbReference>
<dbReference type="Pfam" id="PF13350">
    <property type="entry name" value="Y_phosphatase3"/>
    <property type="match status" value="1"/>
</dbReference>
<dbReference type="Gene3D" id="3.90.190.10">
    <property type="entry name" value="Protein tyrosine phosphatase superfamily"/>
    <property type="match status" value="1"/>
</dbReference>
<evidence type="ECO:0000313" key="3">
    <source>
        <dbReference type="Proteomes" id="UP000193017"/>
    </source>
</evidence>
<protein>
    <submittedName>
        <fullName evidence="2">Protein tyrosine phosphatase</fullName>
    </submittedName>
</protein>